<dbReference type="PANTHER" id="PTHR47203:SF1">
    <property type="entry name" value="HYPOTHETICAL BASE EXCISION DNA REPAIR PROTEIN (EUROFUNG)"/>
    <property type="match status" value="1"/>
</dbReference>
<dbReference type="SUPFAM" id="SSF48150">
    <property type="entry name" value="DNA-glycosylase"/>
    <property type="match status" value="1"/>
</dbReference>
<gene>
    <name evidence="2" type="ORF">AYO21_05442</name>
</gene>
<dbReference type="AlphaFoldDB" id="A0A177F9I5"/>
<evidence type="ECO:0000256" key="1">
    <source>
        <dbReference type="SAM" id="MobiDB-lite"/>
    </source>
</evidence>
<dbReference type="GeneID" id="34600608"/>
<dbReference type="RefSeq" id="XP_022512303.1">
    <property type="nucleotide sequence ID" value="XM_022655411.1"/>
</dbReference>
<dbReference type="Proteomes" id="UP000077002">
    <property type="component" value="Unassembled WGS sequence"/>
</dbReference>
<keyword evidence="3" id="KW-1185">Reference proteome</keyword>
<accession>A0A177F9I5</accession>
<feature type="region of interest" description="Disordered" evidence="1">
    <location>
        <begin position="99"/>
        <end position="173"/>
    </location>
</feature>
<feature type="region of interest" description="Disordered" evidence="1">
    <location>
        <begin position="1"/>
        <end position="20"/>
    </location>
</feature>
<dbReference type="OrthoDB" id="5607at2759"/>
<sequence length="581" mass="64739">MVSTRAQQTRGRTTRAQGSSKVNITTQVTQVSTTVSASASTDVAMPDVTIVTASTASSDQTSNSARRLIVTFKLGPRLQQFGVTGTNLVVASKVDIKERPKRNKSIRQQAVSTSRGIKRESTDQDLDTSPPKKSKQAHREDEDEFEPDHATTQALSIPTAGRALRGRGGDGTVTGRIKAIRKAKEDLRGPFITLQSKGLGMFLKKLRKRRPATPYTNTQRFQFGHDHLWYWTSPSPYNIRKVYEILEEEKPAINEAAAVEGTPTNPFHASAGISVDSIVRVILSQACTNEAALDAQQAMLLAYPYRVGHTWVAGQKPNYHAMRVQSLTKLEKVLKKAGLANKKPKAIKDILDIVYQRNVALLDPLGVGEVLYDGNERGASDFVPGLLSVDYFWDIYRQEGKQALLDHLVSLPLIGVKSASCLMCFNMSLPVFAVDTHVAGMAKLLDKIKLSLHQAFWNHRRNCVRCSARNNPSSWVYNNTTCPLELLVKRPQPKSDENKPAKLQTSPPRQVTKKEPSDEERVAQGLVKVTYEIDDDFDAARGTGVKRTIWIRDFSAEEYDPVDEKEFIYEEISIDFRQKEA</sequence>
<dbReference type="PANTHER" id="PTHR47203">
    <property type="match status" value="1"/>
</dbReference>
<proteinExistence type="predicted"/>
<feature type="compositionally biased region" description="Basic and acidic residues" evidence="1">
    <location>
        <begin position="512"/>
        <end position="521"/>
    </location>
</feature>
<feature type="region of interest" description="Disordered" evidence="1">
    <location>
        <begin position="491"/>
        <end position="521"/>
    </location>
</feature>
<dbReference type="EMBL" id="LVKK01000034">
    <property type="protein sequence ID" value="OAG40351.1"/>
    <property type="molecule type" value="Genomic_DNA"/>
</dbReference>
<dbReference type="InterPro" id="IPR011257">
    <property type="entry name" value="DNA_glycosylase"/>
</dbReference>
<organism evidence="2 3">
    <name type="scientific">Fonsecaea monophora</name>
    <dbReference type="NCBI Taxonomy" id="254056"/>
    <lineage>
        <taxon>Eukaryota</taxon>
        <taxon>Fungi</taxon>
        <taxon>Dikarya</taxon>
        <taxon>Ascomycota</taxon>
        <taxon>Pezizomycotina</taxon>
        <taxon>Eurotiomycetes</taxon>
        <taxon>Chaetothyriomycetidae</taxon>
        <taxon>Chaetothyriales</taxon>
        <taxon>Herpotrichiellaceae</taxon>
        <taxon>Fonsecaea</taxon>
    </lineage>
</organism>
<dbReference type="GO" id="GO:0003824">
    <property type="term" value="F:catalytic activity"/>
    <property type="evidence" value="ECO:0007669"/>
    <property type="project" value="InterPro"/>
</dbReference>
<dbReference type="GO" id="GO:0006281">
    <property type="term" value="P:DNA repair"/>
    <property type="evidence" value="ECO:0007669"/>
    <property type="project" value="InterPro"/>
</dbReference>
<name>A0A177F9I5_9EURO</name>
<feature type="compositionally biased region" description="Polar residues" evidence="1">
    <location>
        <begin position="106"/>
        <end position="115"/>
    </location>
</feature>
<dbReference type="Gene3D" id="1.10.340.30">
    <property type="entry name" value="Hypothetical protein, domain 2"/>
    <property type="match status" value="1"/>
</dbReference>
<evidence type="ECO:0000313" key="2">
    <source>
        <dbReference type="EMBL" id="OAG40351.1"/>
    </source>
</evidence>
<protein>
    <recommendedName>
        <fullName evidence="4">HhH-GPD domain-containing protein</fullName>
    </recommendedName>
</protein>
<reference evidence="2 3" key="1">
    <citation type="submission" date="2016-03" db="EMBL/GenBank/DDBJ databases">
        <title>Draft genome sequence of the Fonsecaea monophora CBS 269.37.</title>
        <authorList>
            <person name="Bombassaro A."/>
            <person name="Vinicius W.A."/>
            <person name="De Hoog S."/>
            <person name="Sun J."/>
            <person name="Souza E.M."/>
            <person name="Raittz R.T."/>
            <person name="Costa F."/>
            <person name="Leao A.C."/>
            <person name="Tadra-Sfeir M.Z."/>
            <person name="Baura V."/>
            <person name="Balsanelli E."/>
            <person name="Pedrosa F.O."/>
            <person name="Moreno L.F."/>
            <person name="Steffens M.B."/>
            <person name="Xi L."/>
            <person name="Bocca A.L."/>
            <person name="Felipe M.S."/>
            <person name="Teixeira M."/>
            <person name="Telles Filho F.Q."/>
            <person name="Azevedo C.M."/>
            <person name="Gomes R."/>
            <person name="Vicente V.A."/>
        </authorList>
    </citation>
    <scope>NUCLEOTIDE SEQUENCE [LARGE SCALE GENOMIC DNA]</scope>
    <source>
        <strain evidence="2 3">CBS 269.37</strain>
    </source>
</reference>
<evidence type="ECO:0008006" key="4">
    <source>
        <dbReference type="Google" id="ProtNLM"/>
    </source>
</evidence>
<comment type="caution">
    <text evidence="2">The sequence shown here is derived from an EMBL/GenBank/DDBJ whole genome shotgun (WGS) entry which is preliminary data.</text>
</comment>
<evidence type="ECO:0000313" key="3">
    <source>
        <dbReference type="Proteomes" id="UP000077002"/>
    </source>
</evidence>